<organism evidence="5 7">
    <name type="scientific">Criibacterium bergeronii</name>
    <dbReference type="NCBI Taxonomy" id="1871336"/>
    <lineage>
        <taxon>Bacteria</taxon>
        <taxon>Bacillati</taxon>
        <taxon>Bacillota</taxon>
        <taxon>Clostridia</taxon>
        <taxon>Peptostreptococcales</taxon>
        <taxon>Filifactoraceae</taxon>
        <taxon>Criibacterium</taxon>
    </lineage>
</organism>
<dbReference type="GO" id="GO:0008652">
    <property type="term" value="P:amino acid biosynthetic process"/>
    <property type="evidence" value="ECO:0007669"/>
    <property type="project" value="UniProtKB-KW"/>
</dbReference>
<dbReference type="InterPro" id="IPR042122">
    <property type="entry name" value="Ser_AcTrfase_N_sf"/>
</dbReference>
<accession>A0A371IKN0</accession>
<evidence type="ECO:0000256" key="4">
    <source>
        <dbReference type="ARBA" id="ARBA00023315"/>
    </source>
</evidence>
<dbReference type="OrthoDB" id="9801456at2"/>
<comment type="pathway">
    <text evidence="1">Amino-acid biosynthesis; L-cysteine biosynthesis; L-cysteine from L-serine: step 1/2.</text>
</comment>
<evidence type="ECO:0000313" key="5">
    <source>
        <dbReference type="EMBL" id="RDY21045.1"/>
    </source>
</evidence>
<evidence type="ECO:0000313" key="7">
    <source>
        <dbReference type="Proteomes" id="UP000093352"/>
    </source>
</evidence>
<dbReference type="Proteomes" id="UP000093352">
    <property type="component" value="Unassembled WGS sequence"/>
</dbReference>
<evidence type="ECO:0000256" key="3">
    <source>
        <dbReference type="ARBA" id="ARBA00022679"/>
    </source>
</evidence>
<evidence type="ECO:0000256" key="1">
    <source>
        <dbReference type="ARBA" id="ARBA00004876"/>
    </source>
</evidence>
<proteinExistence type="predicted"/>
<dbReference type="RefSeq" id="WP_068914063.1">
    <property type="nucleotide sequence ID" value="NZ_MBEW02000013.1"/>
</dbReference>
<keyword evidence="4" id="KW-0012">Acyltransferase</keyword>
<dbReference type="Proteomes" id="UP000319424">
    <property type="component" value="Unassembled WGS sequence"/>
</dbReference>
<dbReference type="InterPro" id="IPR045304">
    <property type="entry name" value="LbH_SAT"/>
</dbReference>
<keyword evidence="2" id="KW-0028">Amino-acid biosynthesis</keyword>
<dbReference type="Gene3D" id="1.10.3130.10">
    <property type="entry name" value="serine acetyltransferase, domain 1"/>
    <property type="match status" value="1"/>
</dbReference>
<keyword evidence="3 5" id="KW-0808">Transferase</keyword>
<dbReference type="SUPFAM" id="SSF51161">
    <property type="entry name" value="Trimeric LpxA-like enzymes"/>
    <property type="match status" value="1"/>
</dbReference>
<dbReference type="AlphaFoldDB" id="A0A371IKN0"/>
<reference evidence="6 8" key="3">
    <citation type="submission" date="2019-07" db="EMBL/GenBank/DDBJ databases">
        <title>Criibacterium bergeronii gen. nov., sp. nov. isolated from human clinical samples.</title>
        <authorList>
            <person name="Maheux A.F."/>
            <person name="Boudreau D.K."/>
            <person name="Berube E."/>
            <person name="Brodeur S."/>
            <person name="Bernard K.A."/>
            <person name="Abed J.Y."/>
            <person name="Ducrey E."/>
            <person name="Guay E.F."/>
            <person name="Raymond F."/>
            <person name="Corbeil J."/>
            <person name="Domingo M.-C."/>
            <person name="Roy P.H."/>
            <person name="Boissinot M."/>
            <person name="Tocheva E.I."/>
            <person name="Omar R.F."/>
        </authorList>
    </citation>
    <scope>NUCLEOTIDE SEQUENCE [LARGE SCALE GENOMIC DNA]</scope>
    <source>
        <strain evidence="6 8">CCRI-24246</strain>
    </source>
</reference>
<dbReference type="GO" id="GO:0016746">
    <property type="term" value="F:acyltransferase activity"/>
    <property type="evidence" value="ECO:0007669"/>
    <property type="project" value="UniProtKB-KW"/>
</dbReference>
<dbReference type="PANTHER" id="PTHR42811">
    <property type="entry name" value="SERINE ACETYLTRANSFERASE"/>
    <property type="match status" value="1"/>
</dbReference>
<dbReference type="Gene3D" id="2.160.10.10">
    <property type="entry name" value="Hexapeptide repeat proteins"/>
    <property type="match status" value="1"/>
</dbReference>
<dbReference type="STRING" id="1871336.BBG48_05535"/>
<sequence length="301" mass="33331">MDIKGQIAVVANQLEENYKKQGIFEIEIGQKFPKRSEVIDIINESRRIIFPGFFGSENTAYINLNHFASLVLSNVYEKLFKQIRVAFMFAKRGENLTNIDSEAEKIASQFIEQIPRIQNTIFKDVEAMLDGDPAAGSKEDVIFSYPGIYALFVYRLAHILYKLDVPYIPRIMTEHAHSKTGIDINPGAQIGEYIAIDHGTGIVIGETTIIGDHVKIYQGVTLGALSTMKGQALSGIKRHPTIEDYVVIYANATILGGNTIIGKNSVIAGNTFVTESVPENSKVSSNIPEINLTQVCKNYKA</sequence>
<evidence type="ECO:0000256" key="2">
    <source>
        <dbReference type="ARBA" id="ARBA00022605"/>
    </source>
</evidence>
<dbReference type="InterPro" id="IPR011004">
    <property type="entry name" value="Trimer_LpxA-like_sf"/>
</dbReference>
<dbReference type="CDD" id="cd03354">
    <property type="entry name" value="LbH_SAT"/>
    <property type="match status" value="1"/>
</dbReference>
<reference evidence="5 7" key="1">
    <citation type="journal article" date="2016" name="Genome Announc.">
        <title>Draft Genome Sequence of Criibacterium bergeronii gen. nov., sp. nov., Strain CCRI-22567T, Isolated from a Vaginal Sample from a Woman with Bacterial Vaginosis.</title>
        <authorList>
            <person name="Maheux A.F."/>
            <person name="Berube E."/>
            <person name="Boudreau D.K."/>
            <person name="Raymond F."/>
            <person name="Corbeil J."/>
            <person name="Roy P.H."/>
            <person name="Boissinot M."/>
            <person name="Omar R.F."/>
        </authorList>
    </citation>
    <scope>NUCLEOTIDE SEQUENCE [LARGE SCALE GENOMIC DNA]</scope>
    <source>
        <strain evidence="5 7">CCRI-22567</strain>
    </source>
</reference>
<protein>
    <submittedName>
        <fullName evidence="5">Serine acetyltransferase</fullName>
    </submittedName>
</protein>
<name>A0A371IKN0_9FIRM</name>
<comment type="caution">
    <text evidence="5">The sequence shown here is derived from an EMBL/GenBank/DDBJ whole genome shotgun (WGS) entry which is preliminary data.</text>
</comment>
<reference evidence="5" key="2">
    <citation type="submission" date="2018-07" db="EMBL/GenBank/DDBJ databases">
        <authorList>
            <person name="Quirk P.G."/>
            <person name="Krulwich T.A."/>
        </authorList>
    </citation>
    <scope>NUCLEOTIDE SEQUENCE</scope>
    <source>
        <strain evidence="5">CCRI-22567</strain>
    </source>
</reference>
<dbReference type="EMBL" id="MBEW02000013">
    <property type="protein sequence ID" value="RDY21045.1"/>
    <property type="molecule type" value="Genomic_DNA"/>
</dbReference>
<evidence type="ECO:0000313" key="8">
    <source>
        <dbReference type="Proteomes" id="UP000319424"/>
    </source>
</evidence>
<evidence type="ECO:0000313" key="6">
    <source>
        <dbReference type="EMBL" id="TRW28356.1"/>
    </source>
</evidence>
<dbReference type="EMBL" id="VJXW01000002">
    <property type="protein sequence ID" value="TRW28356.1"/>
    <property type="molecule type" value="Genomic_DNA"/>
</dbReference>
<keyword evidence="7" id="KW-1185">Reference proteome</keyword>
<gene>
    <name evidence="5" type="ORF">BBG48_006750</name>
    <name evidence="6" type="ORF">FL857_02520</name>
</gene>